<dbReference type="OrthoDB" id="6500128at2759"/>
<dbReference type="InterPro" id="IPR036976">
    <property type="entry name" value="RimM_N_sf"/>
</dbReference>
<dbReference type="InterPro" id="IPR009000">
    <property type="entry name" value="Transl_B-barrel_sf"/>
</dbReference>
<evidence type="ECO:0000256" key="1">
    <source>
        <dbReference type="ARBA" id="ARBA00022741"/>
    </source>
</evidence>
<dbReference type="PANTHER" id="PTHR24223:SF447">
    <property type="entry name" value="MULTIDRUG RESISTANCE-ASSOCIATED PROTEIN 5"/>
    <property type="match status" value="1"/>
</dbReference>
<dbReference type="SUPFAM" id="SSF50447">
    <property type="entry name" value="Translation proteins"/>
    <property type="match status" value="1"/>
</dbReference>
<comment type="caution">
    <text evidence="4">The sequence shown here is derived from an EMBL/GenBank/DDBJ whole genome shotgun (WGS) entry which is preliminary data.</text>
</comment>
<dbReference type="GO" id="GO:0016020">
    <property type="term" value="C:membrane"/>
    <property type="evidence" value="ECO:0007669"/>
    <property type="project" value="TreeGrafter"/>
</dbReference>
<evidence type="ECO:0000313" key="5">
    <source>
        <dbReference type="Proteomes" id="UP000654075"/>
    </source>
</evidence>
<proteinExistence type="predicted"/>
<dbReference type="GO" id="GO:0006364">
    <property type="term" value="P:rRNA processing"/>
    <property type="evidence" value="ECO:0007669"/>
    <property type="project" value="InterPro"/>
</dbReference>
<feature type="region of interest" description="Disordered" evidence="3">
    <location>
        <begin position="113"/>
        <end position="139"/>
    </location>
</feature>
<feature type="compositionally biased region" description="Basic and acidic residues" evidence="3">
    <location>
        <begin position="120"/>
        <end position="138"/>
    </location>
</feature>
<evidence type="ECO:0000313" key="4">
    <source>
        <dbReference type="EMBL" id="CAE8632285.1"/>
    </source>
</evidence>
<evidence type="ECO:0000256" key="2">
    <source>
        <dbReference type="ARBA" id="ARBA00022840"/>
    </source>
</evidence>
<evidence type="ECO:0000256" key="3">
    <source>
        <dbReference type="SAM" id="MobiDB-lite"/>
    </source>
</evidence>
<dbReference type="Proteomes" id="UP000654075">
    <property type="component" value="Unassembled WGS sequence"/>
</dbReference>
<dbReference type="EMBL" id="CAJNNV010030362">
    <property type="protein sequence ID" value="CAE8632285.1"/>
    <property type="molecule type" value="Genomic_DNA"/>
</dbReference>
<dbReference type="InterPro" id="IPR050173">
    <property type="entry name" value="ABC_transporter_C-like"/>
</dbReference>
<dbReference type="GO" id="GO:0042626">
    <property type="term" value="F:ATPase-coupled transmembrane transporter activity"/>
    <property type="evidence" value="ECO:0007669"/>
    <property type="project" value="TreeGrafter"/>
</dbReference>
<feature type="region of interest" description="Disordered" evidence="3">
    <location>
        <begin position="659"/>
        <end position="732"/>
    </location>
</feature>
<accession>A0A813H3S8</accession>
<sequence>MAEVPAVAMGHGLGDAFAVGALGPPLLPRRPPQVQWANTPRYSSGGGSSSSTPARPVPRSEGLAMPSMLGLLPSLPNSAATALLSAPVLALLAMGIGLRRRARRGRRSQSLGAVACRAARPRDDSEGDGVKVKDRTEDDGLGYVAPSREELQRQEIELLQATGALELQKKEEAFHERKKWRKQNPSPLDRWENEMDEVRNDTQRRMLWGDLKKKSGDVKRYRGKQVAEKEQEIKFNRGFPVEDTVEDEERDAEQDRQWLEQWRAAWPEGEALDPHDPESFGFGFVGEVTGAHGIHGEVRVRADDFLCDQGYDPAEHLSRRNYSNWTEDAKRVHLKSPNRRFPRPFRILTGKRVQRRVFALRLQGVETAEEAIALRGYKVFVLEPPPTAEQKAKFTEDYSGKAAKSLRADSGLLPRLVCLGDEVEKLGGLSFQVAEVLGGSSYLQTIFQAESSSHVFIDYQGLSIAMSVSLMLVWACMARAILRKSQLVLLDEATASVDQETDEIIQIAHRLNTILDSSRILVLSDGRVTEYDTPQVLARDSSSSFHKLLQSAGCKEFLAEANKDPAAATVSTQLAICKNSMPPMLAEDVFVAARPGLSGKRDQLQLAANSLTHVATLEKRQSRSSRLLAKRLAEAAAEEMLTSLGAREFRLDIFALEDAPPQPKEAPKPKEEEPPQPKEAPKPKETEAPKQKELPKPKDEPKDTPKPKEDTKRPAQASRTNDPCPVRAISEPVTEMPSLRLAFSQLLAEQELEEQDVEGAMGPGRRSESSLDEVMTTTTTSLPDTPKANDRSFQSALS</sequence>
<dbReference type="Gene3D" id="3.40.50.300">
    <property type="entry name" value="P-loop containing nucleotide triphosphate hydrolases"/>
    <property type="match status" value="1"/>
</dbReference>
<feature type="region of interest" description="Disordered" evidence="3">
    <location>
        <begin position="30"/>
        <end position="61"/>
    </location>
</feature>
<keyword evidence="1" id="KW-0547">Nucleotide-binding</keyword>
<keyword evidence="5" id="KW-1185">Reference proteome</keyword>
<dbReference type="AlphaFoldDB" id="A0A813H3S8"/>
<feature type="region of interest" description="Disordered" evidence="3">
    <location>
        <begin position="752"/>
        <end position="798"/>
    </location>
</feature>
<dbReference type="GO" id="GO:0005524">
    <property type="term" value="F:ATP binding"/>
    <property type="evidence" value="ECO:0007669"/>
    <property type="project" value="UniProtKB-KW"/>
</dbReference>
<dbReference type="Gene3D" id="2.40.30.60">
    <property type="entry name" value="RimM"/>
    <property type="match status" value="1"/>
</dbReference>
<dbReference type="SUPFAM" id="SSF52540">
    <property type="entry name" value="P-loop containing nucleoside triphosphate hydrolases"/>
    <property type="match status" value="1"/>
</dbReference>
<name>A0A813H3S8_POLGL</name>
<organism evidence="4 5">
    <name type="scientific">Polarella glacialis</name>
    <name type="common">Dinoflagellate</name>
    <dbReference type="NCBI Taxonomy" id="89957"/>
    <lineage>
        <taxon>Eukaryota</taxon>
        <taxon>Sar</taxon>
        <taxon>Alveolata</taxon>
        <taxon>Dinophyceae</taxon>
        <taxon>Suessiales</taxon>
        <taxon>Suessiaceae</taxon>
        <taxon>Polarella</taxon>
    </lineage>
</organism>
<gene>
    <name evidence="4" type="ORF">PGLA1383_LOCUS48267</name>
</gene>
<reference evidence="4" key="1">
    <citation type="submission" date="2021-02" db="EMBL/GenBank/DDBJ databases">
        <authorList>
            <person name="Dougan E. K."/>
            <person name="Rhodes N."/>
            <person name="Thang M."/>
            <person name="Chan C."/>
        </authorList>
    </citation>
    <scope>NUCLEOTIDE SEQUENCE</scope>
</reference>
<dbReference type="PANTHER" id="PTHR24223">
    <property type="entry name" value="ATP-BINDING CASSETTE SUB-FAMILY C"/>
    <property type="match status" value="1"/>
</dbReference>
<dbReference type="InterPro" id="IPR027417">
    <property type="entry name" value="P-loop_NTPase"/>
</dbReference>
<feature type="compositionally biased region" description="Basic and acidic residues" evidence="3">
    <location>
        <begin position="665"/>
        <end position="713"/>
    </location>
</feature>
<keyword evidence="2" id="KW-0067">ATP-binding</keyword>
<protein>
    <submittedName>
        <fullName evidence="4">Uncharacterized protein</fullName>
    </submittedName>
</protein>